<evidence type="ECO:0000256" key="13">
    <source>
        <dbReference type="ARBA" id="ARBA00023254"/>
    </source>
</evidence>
<dbReference type="InterPro" id="IPR042530">
    <property type="entry name" value="EME1/EME2_C"/>
</dbReference>
<keyword evidence="11" id="KW-0234">DNA repair</keyword>
<gene>
    <name evidence="15" type="ORF">DGUA_6G001752</name>
</gene>
<dbReference type="GO" id="GO:0005634">
    <property type="term" value="C:nucleus"/>
    <property type="evidence" value="ECO:0007669"/>
    <property type="project" value="UniProtKB-SubCell"/>
</dbReference>
<dbReference type="CDD" id="cd20083">
    <property type="entry name" value="XPF_nuclease_EME"/>
    <property type="match status" value="1"/>
</dbReference>
<dbReference type="GO" id="GO:0031573">
    <property type="term" value="P:mitotic intra-S DNA damage checkpoint signaling"/>
    <property type="evidence" value="ECO:0007669"/>
    <property type="project" value="TreeGrafter"/>
</dbReference>
<dbReference type="GO" id="GO:0003677">
    <property type="term" value="F:DNA binding"/>
    <property type="evidence" value="ECO:0007669"/>
    <property type="project" value="InterPro"/>
</dbReference>
<evidence type="ECO:0000313" key="16">
    <source>
        <dbReference type="Proteomes" id="UP000268350"/>
    </source>
</evidence>
<dbReference type="Pfam" id="PF21292">
    <property type="entry name" value="EME1-MUS81_C"/>
    <property type="match status" value="1"/>
</dbReference>
<evidence type="ECO:0000259" key="14">
    <source>
        <dbReference type="SMART" id="SM00891"/>
    </source>
</evidence>
<dbReference type="InterPro" id="IPR033310">
    <property type="entry name" value="Mms4/EME1/EME2"/>
</dbReference>
<evidence type="ECO:0000256" key="6">
    <source>
        <dbReference type="ARBA" id="ARBA00022759"/>
    </source>
</evidence>
<dbReference type="GO" id="GO:0048476">
    <property type="term" value="C:Holliday junction resolvase complex"/>
    <property type="evidence" value="ECO:0007669"/>
    <property type="project" value="InterPro"/>
</dbReference>
<keyword evidence="10" id="KW-0233">DNA recombination</keyword>
<dbReference type="InterPro" id="IPR047524">
    <property type="entry name" value="XPF_nuclease_EME1_plant/arthr"/>
</dbReference>
<keyword evidence="4" id="KW-0540">Nuclease</keyword>
<evidence type="ECO:0000256" key="3">
    <source>
        <dbReference type="ARBA" id="ARBA00005313"/>
    </source>
</evidence>
<dbReference type="OMA" id="NCIIWER"/>
<evidence type="ECO:0000256" key="11">
    <source>
        <dbReference type="ARBA" id="ARBA00023204"/>
    </source>
</evidence>
<comment type="similarity">
    <text evidence="3">Belongs to the EME1/MMS4 family.</text>
</comment>
<accession>A0A3B0J033</accession>
<name>A0A3B0J033_DROGU</name>
<evidence type="ECO:0000256" key="5">
    <source>
        <dbReference type="ARBA" id="ARBA00022723"/>
    </source>
</evidence>
<keyword evidence="6 15" id="KW-0255">Endonuclease</keyword>
<reference evidence="16" key="1">
    <citation type="submission" date="2018-01" db="EMBL/GenBank/DDBJ databases">
        <authorList>
            <person name="Alioto T."/>
            <person name="Alioto T."/>
        </authorList>
    </citation>
    <scope>NUCLEOTIDE SEQUENCE [LARGE SCALE GENOMIC DNA]</scope>
</reference>
<evidence type="ECO:0000256" key="10">
    <source>
        <dbReference type="ARBA" id="ARBA00023172"/>
    </source>
</evidence>
<evidence type="ECO:0000256" key="2">
    <source>
        <dbReference type="ARBA" id="ARBA00004123"/>
    </source>
</evidence>
<keyword evidence="7" id="KW-0227">DNA damage</keyword>
<keyword evidence="12" id="KW-0539">Nucleus</keyword>
<dbReference type="InterPro" id="IPR006166">
    <property type="entry name" value="ERCC4_domain"/>
</dbReference>
<organism evidence="15 16">
    <name type="scientific">Drosophila guanche</name>
    <name type="common">Fruit fly</name>
    <dbReference type="NCBI Taxonomy" id="7266"/>
    <lineage>
        <taxon>Eukaryota</taxon>
        <taxon>Metazoa</taxon>
        <taxon>Ecdysozoa</taxon>
        <taxon>Arthropoda</taxon>
        <taxon>Hexapoda</taxon>
        <taxon>Insecta</taxon>
        <taxon>Pterygota</taxon>
        <taxon>Neoptera</taxon>
        <taxon>Endopterygota</taxon>
        <taxon>Diptera</taxon>
        <taxon>Brachycera</taxon>
        <taxon>Muscomorpha</taxon>
        <taxon>Ephydroidea</taxon>
        <taxon>Drosophilidae</taxon>
        <taxon>Drosophila</taxon>
        <taxon>Sophophora</taxon>
    </lineage>
</organism>
<dbReference type="EMBL" id="OUUW01000001">
    <property type="protein sequence ID" value="SPP74154.1"/>
    <property type="molecule type" value="Genomic_DNA"/>
</dbReference>
<keyword evidence="8" id="KW-0378">Hydrolase</keyword>
<comment type="subcellular location">
    <subcellularLocation>
        <location evidence="2">Nucleus</location>
    </subcellularLocation>
</comment>
<protein>
    <submittedName>
        <fullName evidence="15">Blast:Crossover junction endonuclease EME1</fullName>
    </submittedName>
</protein>
<sequence>MKFPIDVDYYRFPTLAYKRRKLFGNMSNKSDKLHKQVVREQQKRIKPGECQKYVRMVIDAGFLHISVGQELLQQINSTDLKYEIRSLPIGNCIIWERNIGQHTIVPGSSGSALDEAWKMENHVLHWIGESNMHHSQQEQRACLGHKLRIAFPDCQYTVALPKLRHSKHSSGSQDPSGLIELQLLHQLHVEQLGTPESQELLCLLQRYTKAIAETPYKKQRDESLGLFKKYLANDKKQCVRVEQGNGYGRLWQQHLNRLPLVTLEVAESIIAQYPCPKKLLDHFSDDPTAVQSLADLKIKRCNGPQPLHTERRIGNVLSNKLYTLYNARDPNALI</sequence>
<evidence type="ECO:0000256" key="4">
    <source>
        <dbReference type="ARBA" id="ARBA00022722"/>
    </source>
</evidence>
<dbReference type="PANTHER" id="PTHR21077">
    <property type="entry name" value="EME1 PROTEIN"/>
    <property type="match status" value="1"/>
</dbReference>
<dbReference type="AlphaFoldDB" id="A0A3B0J033"/>
<dbReference type="GO" id="GO:0000712">
    <property type="term" value="P:resolution of meiotic recombination intermediates"/>
    <property type="evidence" value="ECO:0007669"/>
    <property type="project" value="TreeGrafter"/>
</dbReference>
<evidence type="ECO:0000256" key="8">
    <source>
        <dbReference type="ARBA" id="ARBA00022801"/>
    </source>
</evidence>
<proteinExistence type="inferred from homology"/>
<dbReference type="GO" id="GO:0006302">
    <property type="term" value="P:double-strand break repair"/>
    <property type="evidence" value="ECO:0007669"/>
    <property type="project" value="TreeGrafter"/>
</dbReference>
<evidence type="ECO:0000256" key="1">
    <source>
        <dbReference type="ARBA" id="ARBA00001946"/>
    </source>
</evidence>
<keyword evidence="13" id="KW-0469">Meiosis</keyword>
<keyword evidence="16" id="KW-1185">Reference proteome</keyword>
<comment type="cofactor">
    <cofactor evidence="1">
        <name>Mg(2+)</name>
        <dbReference type="ChEBI" id="CHEBI:18420"/>
    </cofactor>
</comment>
<dbReference type="GO" id="GO:0008821">
    <property type="term" value="F:crossover junction DNA endonuclease activity"/>
    <property type="evidence" value="ECO:0007669"/>
    <property type="project" value="TreeGrafter"/>
</dbReference>
<keyword evidence="9" id="KW-0460">Magnesium</keyword>
<dbReference type="Gene3D" id="3.40.50.10130">
    <property type="match status" value="1"/>
</dbReference>
<evidence type="ECO:0000313" key="15">
    <source>
        <dbReference type="EMBL" id="SPP74154.1"/>
    </source>
</evidence>
<dbReference type="GO" id="GO:0046872">
    <property type="term" value="F:metal ion binding"/>
    <property type="evidence" value="ECO:0007669"/>
    <property type="project" value="UniProtKB-KW"/>
</dbReference>
<feature type="domain" description="ERCC4" evidence="14">
    <location>
        <begin position="55"/>
        <end position="284"/>
    </location>
</feature>
<dbReference type="STRING" id="7266.A0A3B0J033"/>
<dbReference type="SMART" id="SM00891">
    <property type="entry name" value="ERCC4"/>
    <property type="match status" value="1"/>
</dbReference>
<dbReference type="Proteomes" id="UP000268350">
    <property type="component" value="Unassembled WGS sequence"/>
</dbReference>
<dbReference type="GO" id="GO:0031297">
    <property type="term" value="P:replication fork processing"/>
    <property type="evidence" value="ECO:0007669"/>
    <property type="project" value="TreeGrafter"/>
</dbReference>
<keyword evidence="5" id="KW-0479">Metal-binding</keyword>
<evidence type="ECO:0000256" key="7">
    <source>
        <dbReference type="ARBA" id="ARBA00022763"/>
    </source>
</evidence>
<dbReference type="PANTHER" id="PTHR21077:SF5">
    <property type="entry name" value="CROSSOVER JUNCTION ENDONUCLEASE MMS4"/>
    <property type="match status" value="1"/>
</dbReference>
<evidence type="ECO:0000256" key="9">
    <source>
        <dbReference type="ARBA" id="ARBA00022842"/>
    </source>
</evidence>
<evidence type="ECO:0000256" key="12">
    <source>
        <dbReference type="ARBA" id="ARBA00023242"/>
    </source>
</evidence>
<dbReference type="Gene3D" id="1.10.150.670">
    <property type="entry name" value="Crossover junction endonuclease EME1, DNA-binding domain"/>
    <property type="match status" value="1"/>
</dbReference>
<dbReference type="OrthoDB" id="343092at2759"/>